<feature type="transmembrane region" description="Helical" evidence="9">
    <location>
        <begin position="75"/>
        <end position="106"/>
    </location>
</feature>
<keyword evidence="13" id="KW-1185">Reference proteome</keyword>
<evidence type="ECO:0000256" key="6">
    <source>
        <dbReference type="ARBA" id="ARBA00022692"/>
    </source>
</evidence>
<dbReference type="NCBIfam" id="TIGR02138">
    <property type="entry name" value="phosphate_pstC"/>
    <property type="match status" value="1"/>
</dbReference>
<evidence type="ECO:0000256" key="10">
    <source>
        <dbReference type="RuleBase" id="RU363054"/>
    </source>
</evidence>
<dbReference type="Pfam" id="PF00528">
    <property type="entry name" value="BPD_transp_1"/>
    <property type="match status" value="1"/>
</dbReference>
<dbReference type="InterPro" id="IPR051124">
    <property type="entry name" value="Phosphate_Transport_Permease"/>
</dbReference>
<keyword evidence="8 9" id="KW-0472">Membrane</keyword>
<protein>
    <recommendedName>
        <fullName evidence="10">Phosphate transport system permease protein</fullName>
    </recommendedName>
</protein>
<dbReference type="InterPro" id="IPR000515">
    <property type="entry name" value="MetI-like"/>
</dbReference>
<evidence type="ECO:0000256" key="3">
    <source>
        <dbReference type="ARBA" id="ARBA00022448"/>
    </source>
</evidence>
<evidence type="ECO:0000256" key="8">
    <source>
        <dbReference type="ARBA" id="ARBA00023136"/>
    </source>
</evidence>
<feature type="transmembrane region" description="Helical" evidence="9">
    <location>
        <begin position="174"/>
        <end position="196"/>
    </location>
</feature>
<evidence type="ECO:0000256" key="4">
    <source>
        <dbReference type="ARBA" id="ARBA00022475"/>
    </source>
</evidence>
<feature type="transmembrane region" description="Helical" evidence="9">
    <location>
        <begin position="29"/>
        <end position="55"/>
    </location>
</feature>
<comment type="caution">
    <text evidence="12">The sequence shown here is derived from an EMBL/GenBank/DDBJ whole genome shotgun (WGS) entry which is preliminary data.</text>
</comment>
<dbReference type="GO" id="GO:0005886">
    <property type="term" value="C:plasma membrane"/>
    <property type="evidence" value="ECO:0007669"/>
    <property type="project" value="UniProtKB-SubCell"/>
</dbReference>
<name>A0A4Q9VIE4_9HYPH</name>
<dbReference type="OrthoDB" id="9785113at2"/>
<keyword evidence="10" id="KW-0997">Cell inner membrane</keyword>
<evidence type="ECO:0000256" key="1">
    <source>
        <dbReference type="ARBA" id="ARBA00004651"/>
    </source>
</evidence>
<evidence type="ECO:0000313" key="12">
    <source>
        <dbReference type="EMBL" id="TBW34084.1"/>
    </source>
</evidence>
<dbReference type="EMBL" id="SJFN01000036">
    <property type="protein sequence ID" value="TBW34084.1"/>
    <property type="molecule type" value="Genomic_DNA"/>
</dbReference>
<accession>A0A4Q9VIE4</accession>
<sequence length="320" mass="33391">MSADPSFEKRPSIFAGGGQTIDHVFRAGLIASGALVLVVLGAILFQLFIGGWPIIAADGLSFFTSSDWNPVTDRYGAVVMLYGTVVTAVIAVVIGVPVSFGITFFLTEVAPVGARRTIGTAIQLLAAVPSIIFGMWGFFVVAPLMAEWVEPVLGAVLGPIPVLGILFSGAPMGTGVLTAGLILALMIVPFMSAMFVEIIESVPPVLKEAAYGVGSTTSEVFRHISMPYGRTALVGGMMLGLGRALGETMAVTFVIGNANRIKASLFAPGASIASTIANEFPEAGPGSLKLNALLELGFALFVISFLVLALARWLVRSRLD</sequence>
<dbReference type="GO" id="GO:0006817">
    <property type="term" value="P:phosphate ion transport"/>
    <property type="evidence" value="ECO:0007669"/>
    <property type="project" value="UniProtKB-KW"/>
</dbReference>
<dbReference type="Gene3D" id="1.10.3720.10">
    <property type="entry name" value="MetI-like"/>
    <property type="match status" value="1"/>
</dbReference>
<evidence type="ECO:0000259" key="11">
    <source>
        <dbReference type="PROSITE" id="PS50928"/>
    </source>
</evidence>
<dbReference type="PANTHER" id="PTHR30425:SF1">
    <property type="entry name" value="PHOSPHATE TRANSPORT SYSTEM PERMEASE PROTEIN PSTC"/>
    <property type="match status" value="1"/>
</dbReference>
<organism evidence="12 13">
    <name type="scientific">Siculibacillus lacustris</name>
    <dbReference type="NCBI Taxonomy" id="1549641"/>
    <lineage>
        <taxon>Bacteria</taxon>
        <taxon>Pseudomonadati</taxon>
        <taxon>Pseudomonadota</taxon>
        <taxon>Alphaproteobacteria</taxon>
        <taxon>Hyphomicrobiales</taxon>
        <taxon>Ancalomicrobiaceae</taxon>
        <taxon>Siculibacillus</taxon>
    </lineage>
</organism>
<keyword evidence="7 9" id="KW-1133">Transmembrane helix</keyword>
<feature type="transmembrane region" description="Helical" evidence="9">
    <location>
        <begin position="296"/>
        <end position="315"/>
    </location>
</feature>
<dbReference type="CDD" id="cd06261">
    <property type="entry name" value="TM_PBP2"/>
    <property type="match status" value="1"/>
</dbReference>
<evidence type="ECO:0000256" key="2">
    <source>
        <dbReference type="ARBA" id="ARBA00007069"/>
    </source>
</evidence>
<dbReference type="InterPro" id="IPR011864">
    <property type="entry name" value="Phosphate_PstC"/>
</dbReference>
<keyword evidence="3 9" id="KW-0813">Transport</keyword>
<dbReference type="PANTHER" id="PTHR30425">
    <property type="entry name" value="PHOSPHATE TRANSPORT SYSTEM PERMEASE PROTEIN PST"/>
    <property type="match status" value="1"/>
</dbReference>
<evidence type="ECO:0000256" key="9">
    <source>
        <dbReference type="RuleBase" id="RU363032"/>
    </source>
</evidence>
<dbReference type="SUPFAM" id="SSF161098">
    <property type="entry name" value="MetI-like"/>
    <property type="match status" value="1"/>
</dbReference>
<keyword evidence="6 9" id="KW-0812">Transmembrane</keyword>
<proteinExistence type="inferred from homology"/>
<feature type="domain" description="ABC transmembrane type-1" evidence="11">
    <location>
        <begin position="81"/>
        <end position="311"/>
    </location>
</feature>
<comment type="subcellular location">
    <subcellularLocation>
        <location evidence="10">Cell inner membrane</location>
        <topology evidence="10">Multi-pass membrane protein</topology>
    </subcellularLocation>
    <subcellularLocation>
        <location evidence="1 9">Cell membrane</location>
        <topology evidence="1 9">Multi-pass membrane protein</topology>
    </subcellularLocation>
</comment>
<feature type="transmembrane region" description="Helical" evidence="9">
    <location>
        <begin position="148"/>
        <end position="167"/>
    </location>
</feature>
<keyword evidence="4" id="KW-1003">Cell membrane</keyword>
<dbReference type="PROSITE" id="PS50928">
    <property type="entry name" value="ABC_TM1"/>
    <property type="match status" value="1"/>
</dbReference>
<evidence type="ECO:0000256" key="5">
    <source>
        <dbReference type="ARBA" id="ARBA00022592"/>
    </source>
</evidence>
<evidence type="ECO:0000256" key="7">
    <source>
        <dbReference type="ARBA" id="ARBA00022989"/>
    </source>
</evidence>
<evidence type="ECO:0000313" key="13">
    <source>
        <dbReference type="Proteomes" id="UP000292781"/>
    </source>
</evidence>
<dbReference type="GO" id="GO:0005315">
    <property type="term" value="F:phosphate transmembrane transporter activity"/>
    <property type="evidence" value="ECO:0007669"/>
    <property type="project" value="InterPro"/>
</dbReference>
<reference evidence="12 13" key="1">
    <citation type="submission" date="2019-02" db="EMBL/GenBank/DDBJ databases">
        <title>Siculibacillus lacustris gen. nov., sp. nov., a new rosette-forming bacterium isolated from a freshwater crater lake (Lake St. Ana, Romania).</title>
        <authorList>
            <person name="Felfoldi T."/>
            <person name="Marton Z."/>
            <person name="Szabo A."/>
            <person name="Mentes A."/>
            <person name="Boka K."/>
            <person name="Marialigeti K."/>
            <person name="Mathe I."/>
            <person name="Koncz M."/>
            <person name="Schumann P."/>
            <person name="Toth E."/>
        </authorList>
    </citation>
    <scope>NUCLEOTIDE SEQUENCE [LARGE SCALE GENOMIC DNA]</scope>
    <source>
        <strain evidence="12 13">SA-279</strain>
    </source>
</reference>
<dbReference type="AlphaFoldDB" id="A0A4Q9VIE4"/>
<dbReference type="InterPro" id="IPR035906">
    <property type="entry name" value="MetI-like_sf"/>
</dbReference>
<comment type="function">
    <text evidence="10">Part of the binding-protein-dependent transport system for phosphate; probably responsible for the translocation of the substrate across the membrane.</text>
</comment>
<keyword evidence="5 10" id="KW-0592">Phosphate transport</keyword>
<feature type="transmembrane region" description="Helical" evidence="9">
    <location>
        <begin position="118"/>
        <end position="142"/>
    </location>
</feature>
<comment type="similarity">
    <text evidence="2 10">Belongs to the binding-protein-dependent transport system permease family. CysTW subfamily.</text>
</comment>
<dbReference type="Proteomes" id="UP000292781">
    <property type="component" value="Unassembled WGS sequence"/>
</dbReference>
<gene>
    <name evidence="12" type="primary">pstC</name>
    <name evidence="12" type="ORF">EYW49_18890</name>
</gene>